<protein>
    <submittedName>
        <fullName evidence="2">NAD(P)(+) transhydrogenase (Re/Si-specific) subunit alpha</fullName>
    </submittedName>
</protein>
<gene>
    <name evidence="2" type="ORF">CUN48_17000</name>
</gene>
<evidence type="ECO:0000259" key="1">
    <source>
        <dbReference type="Pfam" id="PF01262"/>
    </source>
</evidence>
<dbReference type="Gene3D" id="3.40.50.720">
    <property type="entry name" value="NAD(P)-binding Rossmann-like Domain"/>
    <property type="match status" value="1"/>
</dbReference>
<dbReference type="InterPro" id="IPR007698">
    <property type="entry name" value="AlaDH/PNT_NAD(H)-bd"/>
</dbReference>
<dbReference type="Pfam" id="PF01262">
    <property type="entry name" value="AlaDh_PNT_C"/>
    <property type="match status" value="1"/>
</dbReference>
<dbReference type="EMBL" id="PGTN01000733">
    <property type="protein sequence ID" value="PJF45809.1"/>
    <property type="molecule type" value="Genomic_DNA"/>
</dbReference>
<organism evidence="2 3">
    <name type="scientific">Candidatus Thermofonsia Clade 3 bacterium</name>
    <dbReference type="NCBI Taxonomy" id="2364212"/>
    <lineage>
        <taxon>Bacteria</taxon>
        <taxon>Bacillati</taxon>
        <taxon>Chloroflexota</taxon>
        <taxon>Candidatus Thermofontia</taxon>
        <taxon>Candidatus Thermofonsia Clade 3</taxon>
    </lineage>
</organism>
<comment type="caution">
    <text evidence="2">The sequence shown here is derived from an EMBL/GenBank/DDBJ whole genome shotgun (WGS) entry which is preliminary data.</text>
</comment>
<dbReference type="AlphaFoldDB" id="A0A2M8Q7M8"/>
<accession>A0A2M8Q7M8</accession>
<reference evidence="2 3" key="1">
    <citation type="submission" date="2017-11" db="EMBL/GenBank/DDBJ databases">
        <title>Evolution of Phototrophy in the Chloroflexi Phylum Driven by Horizontal Gene Transfer.</title>
        <authorList>
            <person name="Ward L.M."/>
            <person name="Hemp J."/>
            <person name="Shih P.M."/>
            <person name="Mcglynn S.E."/>
            <person name="Fischer W."/>
        </authorList>
    </citation>
    <scope>NUCLEOTIDE SEQUENCE [LARGE SCALE GENOMIC DNA]</scope>
    <source>
        <strain evidence="2">JP3_7</strain>
    </source>
</reference>
<feature type="domain" description="Alanine dehydrogenase/pyridine nucleotide transhydrogenase NAD(H)-binding" evidence="1">
    <location>
        <begin position="2"/>
        <end position="48"/>
    </location>
</feature>
<sequence length="58" mass="6274">APYHASQMYARNIANFLLHIAKQGSIDFSSDDEILRETLVAHGGAVVHGRVRELLGGA</sequence>
<dbReference type="Proteomes" id="UP000230790">
    <property type="component" value="Unassembled WGS sequence"/>
</dbReference>
<name>A0A2M8Q7M8_9CHLR</name>
<evidence type="ECO:0000313" key="2">
    <source>
        <dbReference type="EMBL" id="PJF45809.1"/>
    </source>
</evidence>
<proteinExistence type="predicted"/>
<evidence type="ECO:0000313" key="3">
    <source>
        <dbReference type="Proteomes" id="UP000230790"/>
    </source>
</evidence>
<feature type="non-terminal residue" evidence="2">
    <location>
        <position position="1"/>
    </location>
</feature>